<feature type="region of interest" description="Disordered" evidence="1">
    <location>
        <begin position="414"/>
        <end position="488"/>
    </location>
</feature>
<protein>
    <submittedName>
        <fullName evidence="2">Uncharacterized protein</fullName>
    </submittedName>
</protein>
<evidence type="ECO:0000313" key="2">
    <source>
        <dbReference type="EMBL" id="EUC62333.1"/>
    </source>
</evidence>
<reference evidence="3" key="1">
    <citation type="journal article" date="2014" name="Genome Announc.">
        <title>Draft genome sequence of the plant-pathogenic soil fungus Rhizoctonia solani anastomosis group 3 strain Rhs1AP.</title>
        <authorList>
            <person name="Cubeta M.A."/>
            <person name="Thomas E."/>
            <person name="Dean R.A."/>
            <person name="Jabaji S."/>
            <person name="Neate S.M."/>
            <person name="Tavantzis S."/>
            <person name="Toda T."/>
            <person name="Vilgalys R."/>
            <person name="Bharathan N."/>
            <person name="Fedorova-Abrams N."/>
            <person name="Pakala S.B."/>
            <person name="Pakala S.M."/>
            <person name="Zafar N."/>
            <person name="Joardar V."/>
            <person name="Losada L."/>
            <person name="Nierman W.C."/>
        </authorList>
    </citation>
    <scope>NUCLEOTIDE SEQUENCE [LARGE SCALE GENOMIC DNA]</scope>
    <source>
        <strain evidence="3">AG-3</strain>
    </source>
</reference>
<dbReference type="EMBL" id="JATN01000318">
    <property type="protein sequence ID" value="EUC62333.1"/>
    <property type="molecule type" value="Genomic_DNA"/>
</dbReference>
<proteinExistence type="predicted"/>
<feature type="compositionally biased region" description="Acidic residues" evidence="1">
    <location>
        <begin position="457"/>
        <end position="469"/>
    </location>
</feature>
<feature type="region of interest" description="Disordered" evidence="1">
    <location>
        <begin position="292"/>
        <end position="337"/>
    </location>
</feature>
<evidence type="ECO:0000256" key="1">
    <source>
        <dbReference type="SAM" id="MobiDB-lite"/>
    </source>
</evidence>
<sequence>MAQPAATEVTPTALSGAPSRTGSTASRAAADPVWMAHVGWDGKFHLFHDVPYGQRPEAENLKKIVEKSFIVPAWMANIESPEWAVCNKLRLRDSASDISSKVSRPQFAKDKDDEMLSFDVQESLASILHIPRHAASLESHRLALEPMESDRRHPVDTLGSLVWDVQSEERVVYRTERKLAIPRGEVQPDACAFIPLSTSSVFGGALGGAKAALSCFPSTFPSTSDHRYVLHWVTEYKRDQDELDSKRQVAEGLVSALYQRRAYGFPDHFVFGSAHYNRTVIEVIAATWVRSDEPAGPGARSQEAKTTSAVPAEDQKTNPPGNLLQESDTTNGPPKAGEEAMVANTSVKIEDVKKYNKIVMYSIAMYDMAAAADMLQLYLLMRHTLTLARQYKDEMAGDECARVRELKKEAKELYEWSPPPRAPSNRGTKRHHSGASKYSPSLASMSEDKGNDMSIDPYDDSDYSSDSEVLEPPNAAGPERRIVGEVGSYTLRDYAYEEDAEV</sequence>
<gene>
    <name evidence="2" type="ORF">RSOL_417160</name>
</gene>
<organism evidence="2 3">
    <name type="scientific">Rhizoctonia solani AG-3 Rhs1AP</name>
    <dbReference type="NCBI Taxonomy" id="1086054"/>
    <lineage>
        <taxon>Eukaryota</taxon>
        <taxon>Fungi</taxon>
        <taxon>Dikarya</taxon>
        <taxon>Basidiomycota</taxon>
        <taxon>Agaricomycotina</taxon>
        <taxon>Agaricomycetes</taxon>
        <taxon>Cantharellales</taxon>
        <taxon>Ceratobasidiaceae</taxon>
        <taxon>Rhizoctonia</taxon>
    </lineage>
</organism>
<dbReference type="AlphaFoldDB" id="X8JH97"/>
<dbReference type="OrthoDB" id="10291927at2759"/>
<dbReference type="Proteomes" id="UP000030108">
    <property type="component" value="Unassembled WGS sequence"/>
</dbReference>
<comment type="caution">
    <text evidence="2">The sequence shown here is derived from an EMBL/GenBank/DDBJ whole genome shotgun (WGS) entry which is preliminary data.</text>
</comment>
<feature type="compositionally biased region" description="Polar residues" evidence="1">
    <location>
        <begin position="317"/>
        <end position="332"/>
    </location>
</feature>
<feature type="region of interest" description="Disordered" evidence="1">
    <location>
        <begin position="1"/>
        <end position="25"/>
    </location>
</feature>
<evidence type="ECO:0000313" key="3">
    <source>
        <dbReference type="Proteomes" id="UP000030108"/>
    </source>
</evidence>
<accession>X8JH97</accession>
<name>X8JH97_9AGAM</name>